<comment type="similarity">
    <text evidence="2 7">Belongs to the iron/ascorbate-dependent oxidoreductase family.</text>
</comment>
<evidence type="ECO:0000313" key="11">
    <source>
        <dbReference type="Proteomes" id="UP000317650"/>
    </source>
</evidence>
<keyword evidence="4" id="KW-0223">Dioxygenase</keyword>
<evidence type="ECO:0000256" key="7">
    <source>
        <dbReference type="RuleBase" id="RU003682"/>
    </source>
</evidence>
<keyword evidence="11" id="KW-1185">Reference proteome</keyword>
<dbReference type="Proteomes" id="UP000317650">
    <property type="component" value="Chromosome 8"/>
</dbReference>
<evidence type="ECO:0000256" key="1">
    <source>
        <dbReference type="ARBA" id="ARBA00001961"/>
    </source>
</evidence>
<sequence>MFSLSLSLSLSLLSFSLSLSLSLPSLMADQLLSTATHHRTLPENYVRPESQRPRLTQVITDASIPIIDLGSPDKAQIISQIGQACQSYGFFQVVNHGIDTELMVKMMTTGLEFFRLPPEEKAKLYSDDPSKKIRLSTSFNVKKELVHNWRDYLRLHCYPLEEYVPGWPSNPSSFKEVVSTYCQQVRGLGFRLLGAISLSLGLEEDFIERALGEQEQHMAINYYPKCPEPELTYGLPAHTDPNALTVLLQDSDVAGLQVLRDGKWMAVDPKPSALVINIGDQLQALSNGRYNSVWHRAVVNSNKERMSVASFLCPCNNVIISPPEKLVSEGSPATYRRYTYDEYYKKFWSRNLDDEHCLELFKREKAF</sequence>
<comment type="caution">
    <text evidence="10">The sequence shown here is derived from an EMBL/GenBank/DDBJ whole genome shotgun (WGS) entry which is preliminary data.</text>
</comment>
<dbReference type="GO" id="GO:0051213">
    <property type="term" value="F:dioxygenase activity"/>
    <property type="evidence" value="ECO:0007669"/>
    <property type="project" value="UniProtKB-KW"/>
</dbReference>
<name>A0A4S8K320_MUSBA</name>
<keyword evidence="6 7" id="KW-0408">Iron</keyword>
<evidence type="ECO:0000256" key="2">
    <source>
        <dbReference type="ARBA" id="ARBA00008056"/>
    </source>
</evidence>
<keyword evidence="8" id="KW-0732">Signal</keyword>
<dbReference type="GO" id="GO:0002229">
    <property type="term" value="P:defense response to oomycetes"/>
    <property type="evidence" value="ECO:0007669"/>
    <property type="project" value="UniProtKB-ARBA"/>
</dbReference>
<dbReference type="InterPro" id="IPR005123">
    <property type="entry name" value="Oxoglu/Fe-dep_dioxygenase_dom"/>
</dbReference>
<comment type="cofactor">
    <cofactor evidence="1">
        <name>L-ascorbate</name>
        <dbReference type="ChEBI" id="CHEBI:38290"/>
    </cofactor>
</comment>
<dbReference type="InterPro" id="IPR027443">
    <property type="entry name" value="IPNS-like_sf"/>
</dbReference>
<evidence type="ECO:0000256" key="5">
    <source>
        <dbReference type="ARBA" id="ARBA00023002"/>
    </source>
</evidence>
<organism evidence="10 11">
    <name type="scientific">Musa balbisiana</name>
    <name type="common">Banana</name>
    <dbReference type="NCBI Taxonomy" id="52838"/>
    <lineage>
        <taxon>Eukaryota</taxon>
        <taxon>Viridiplantae</taxon>
        <taxon>Streptophyta</taxon>
        <taxon>Embryophyta</taxon>
        <taxon>Tracheophyta</taxon>
        <taxon>Spermatophyta</taxon>
        <taxon>Magnoliopsida</taxon>
        <taxon>Liliopsida</taxon>
        <taxon>Zingiberales</taxon>
        <taxon>Musaceae</taxon>
        <taxon>Musa</taxon>
    </lineage>
</organism>
<proteinExistence type="inferred from homology"/>
<reference evidence="10 11" key="1">
    <citation type="journal article" date="2019" name="Nat. Plants">
        <title>Genome sequencing of Musa balbisiana reveals subgenome evolution and function divergence in polyploid bananas.</title>
        <authorList>
            <person name="Yao X."/>
        </authorList>
    </citation>
    <scope>NUCLEOTIDE SEQUENCE [LARGE SCALE GENOMIC DNA]</scope>
    <source>
        <strain evidence="11">cv. DH-PKW</strain>
        <tissue evidence="10">Leaves</tissue>
    </source>
</reference>
<dbReference type="AlphaFoldDB" id="A0A4S8K320"/>
<feature type="domain" description="Fe2OG dioxygenase" evidence="9">
    <location>
        <begin position="214"/>
        <end position="314"/>
    </location>
</feature>
<protein>
    <recommendedName>
        <fullName evidence="9">Fe2OG dioxygenase domain-containing protein</fullName>
    </recommendedName>
</protein>
<accession>A0A4S8K320</accession>
<dbReference type="InterPro" id="IPR026992">
    <property type="entry name" value="DIOX_N"/>
</dbReference>
<gene>
    <name evidence="10" type="ORF">C4D60_Mb08t11660</name>
</gene>
<evidence type="ECO:0000256" key="6">
    <source>
        <dbReference type="ARBA" id="ARBA00023004"/>
    </source>
</evidence>
<dbReference type="SUPFAM" id="SSF51197">
    <property type="entry name" value="Clavaminate synthase-like"/>
    <property type="match status" value="1"/>
</dbReference>
<evidence type="ECO:0000259" key="9">
    <source>
        <dbReference type="PROSITE" id="PS51471"/>
    </source>
</evidence>
<evidence type="ECO:0000313" key="10">
    <source>
        <dbReference type="EMBL" id="THU69177.1"/>
    </source>
</evidence>
<feature type="signal peptide" evidence="8">
    <location>
        <begin position="1"/>
        <end position="28"/>
    </location>
</feature>
<keyword evidence="5 7" id="KW-0560">Oxidoreductase</keyword>
<dbReference type="GO" id="GO:0046872">
    <property type="term" value="F:metal ion binding"/>
    <property type="evidence" value="ECO:0007669"/>
    <property type="project" value="UniProtKB-KW"/>
</dbReference>
<dbReference type="InterPro" id="IPR050295">
    <property type="entry name" value="Plant_2OG-oxidoreductases"/>
</dbReference>
<dbReference type="STRING" id="52838.A0A4S8K320"/>
<evidence type="ECO:0000256" key="3">
    <source>
        <dbReference type="ARBA" id="ARBA00022723"/>
    </source>
</evidence>
<dbReference type="PANTHER" id="PTHR47991">
    <property type="entry name" value="OXOGLUTARATE/IRON-DEPENDENT DIOXYGENASE"/>
    <property type="match status" value="1"/>
</dbReference>
<dbReference type="Pfam" id="PF03171">
    <property type="entry name" value="2OG-FeII_Oxy"/>
    <property type="match status" value="1"/>
</dbReference>
<feature type="chain" id="PRO_5020454191" description="Fe2OG dioxygenase domain-containing protein" evidence="8">
    <location>
        <begin position="29"/>
        <end position="367"/>
    </location>
</feature>
<keyword evidence="3 7" id="KW-0479">Metal-binding</keyword>
<dbReference type="FunFam" id="2.60.120.330:FF:000007">
    <property type="entry name" value="Protein DMR6-like oxygenase 2"/>
    <property type="match status" value="1"/>
</dbReference>
<dbReference type="Gene3D" id="2.60.120.330">
    <property type="entry name" value="B-lactam Antibiotic, Isopenicillin N Synthase, Chain"/>
    <property type="match status" value="1"/>
</dbReference>
<dbReference type="Pfam" id="PF14226">
    <property type="entry name" value="DIOX_N"/>
    <property type="match status" value="1"/>
</dbReference>
<dbReference type="PROSITE" id="PS51471">
    <property type="entry name" value="FE2OG_OXY"/>
    <property type="match status" value="1"/>
</dbReference>
<evidence type="ECO:0000256" key="8">
    <source>
        <dbReference type="SAM" id="SignalP"/>
    </source>
</evidence>
<dbReference type="InterPro" id="IPR044861">
    <property type="entry name" value="IPNS-like_FE2OG_OXY"/>
</dbReference>
<evidence type="ECO:0000256" key="4">
    <source>
        <dbReference type="ARBA" id="ARBA00022964"/>
    </source>
</evidence>
<dbReference type="EMBL" id="PYDT01000002">
    <property type="protein sequence ID" value="THU69177.1"/>
    <property type="molecule type" value="Genomic_DNA"/>
</dbReference>